<gene>
    <name evidence="2" type="ORF">A3E44_04400</name>
</gene>
<feature type="region of interest" description="Disordered" evidence="1">
    <location>
        <begin position="159"/>
        <end position="178"/>
    </location>
</feature>
<proteinExistence type="predicted"/>
<organism evidence="2 3">
    <name type="scientific">Candidatus Woesebacteria bacterium RIFCSPHIGHO2_12_FULL_41_24</name>
    <dbReference type="NCBI Taxonomy" id="1802510"/>
    <lineage>
        <taxon>Bacteria</taxon>
        <taxon>Candidatus Woeseibacteriota</taxon>
    </lineage>
</organism>
<evidence type="ECO:0000313" key="3">
    <source>
        <dbReference type="Proteomes" id="UP000178603"/>
    </source>
</evidence>
<evidence type="ECO:0000256" key="1">
    <source>
        <dbReference type="SAM" id="MobiDB-lite"/>
    </source>
</evidence>
<name>A0A1F8ATR4_9BACT</name>
<reference evidence="2 3" key="1">
    <citation type="journal article" date="2016" name="Nat. Commun.">
        <title>Thousands of microbial genomes shed light on interconnected biogeochemical processes in an aquifer system.</title>
        <authorList>
            <person name="Anantharaman K."/>
            <person name="Brown C.T."/>
            <person name="Hug L.A."/>
            <person name="Sharon I."/>
            <person name="Castelle C.J."/>
            <person name="Probst A.J."/>
            <person name="Thomas B.C."/>
            <person name="Singh A."/>
            <person name="Wilkins M.J."/>
            <person name="Karaoz U."/>
            <person name="Brodie E.L."/>
            <person name="Williams K.H."/>
            <person name="Hubbard S.S."/>
            <person name="Banfield J.F."/>
        </authorList>
    </citation>
    <scope>NUCLEOTIDE SEQUENCE [LARGE SCALE GENOMIC DNA]</scope>
</reference>
<evidence type="ECO:0000313" key="2">
    <source>
        <dbReference type="EMBL" id="OGM55132.1"/>
    </source>
</evidence>
<feature type="region of interest" description="Disordered" evidence="1">
    <location>
        <begin position="112"/>
        <end position="141"/>
    </location>
</feature>
<accession>A0A1F8ATR4</accession>
<feature type="compositionally biased region" description="Polar residues" evidence="1">
    <location>
        <begin position="114"/>
        <end position="124"/>
    </location>
</feature>
<dbReference type="AlphaFoldDB" id="A0A1F8ATR4"/>
<dbReference type="Proteomes" id="UP000178603">
    <property type="component" value="Unassembled WGS sequence"/>
</dbReference>
<comment type="caution">
    <text evidence="2">The sequence shown here is derived from an EMBL/GenBank/DDBJ whole genome shotgun (WGS) entry which is preliminary data.</text>
</comment>
<protein>
    <submittedName>
        <fullName evidence="2">Uncharacterized protein</fullName>
    </submittedName>
</protein>
<sequence>MVDETDTGFTGKTLKAEYESRNRVPFSVDLTGQPLTKKLDRGSILLVLENARGFHKSSEANNRMLNQHTSAQKDREMTTLFERALEVANGKRKNTDSLRESILVLAKEAETEANKTYQKQPLDTDNSDTEHGGTLSDPELLEAEKKQVARVISFVNENADRWASGDLKDPELPNPPTS</sequence>
<dbReference type="EMBL" id="MGGW01000005">
    <property type="protein sequence ID" value="OGM55132.1"/>
    <property type="molecule type" value="Genomic_DNA"/>
</dbReference>